<gene>
    <name evidence="2" type="ORF">RCIX457</name>
</gene>
<dbReference type="Proteomes" id="UP000000663">
    <property type="component" value="Chromosome"/>
</dbReference>
<keyword evidence="1" id="KW-0472">Membrane</keyword>
<evidence type="ECO:0000313" key="2">
    <source>
        <dbReference type="EMBL" id="CAJ35887.1"/>
    </source>
</evidence>
<keyword evidence="1" id="KW-1133">Transmembrane helix</keyword>
<dbReference type="EMBL" id="AM114193">
    <property type="protein sequence ID" value="CAJ35887.1"/>
    <property type="molecule type" value="Genomic_DNA"/>
</dbReference>
<accession>Q0W6V6</accession>
<name>Q0W6V6_METAR</name>
<dbReference type="RefSeq" id="WP_012036615.1">
    <property type="nucleotide sequence ID" value="NC_009464.1"/>
</dbReference>
<feature type="transmembrane region" description="Helical" evidence="1">
    <location>
        <begin position="49"/>
        <end position="68"/>
    </location>
</feature>
<evidence type="ECO:0000256" key="1">
    <source>
        <dbReference type="SAM" id="Phobius"/>
    </source>
</evidence>
<keyword evidence="1" id="KW-0812">Transmembrane</keyword>
<feature type="transmembrane region" description="Helical" evidence="1">
    <location>
        <begin position="112"/>
        <end position="133"/>
    </location>
</feature>
<dbReference type="KEGG" id="rci:RCIX457"/>
<keyword evidence="3" id="KW-1185">Reference proteome</keyword>
<organism evidence="2 3">
    <name type="scientific">Methanocella arvoryzae (strain DSM 22066 / NBRC 105507 / MRE50)</name>
    <dbReference type="NCBI Taxonomy" id="351160"/>
    <lineage>
        <taxon>Archaea</taxon>
        <taxon>Methanobacteriati</taxon>
        <taxon>Methanobacteriota</taxon>
        <taxon>Stenosarchaea group</taxon>
        <taxon>Methanomicrobia</taxon>
        <taxon>Methanocellales</taxon>
        <taxon>Methanocellaceae</taxon>
        <taxon>Methanocella</taxon>
    </lineage>
</organism>
<reference evidence="2 3" key="1">
    <citation type="journal article" date="2006" name="Science">
        <title>Genome of rice cluster I archaea -- the key methane producers in the rice rhizosphere.</title>
        <authorList>
            <person name="Erkel C."/>
            <person name="Kube M."/>
            <person name="Reinhardt R."/>
            <person name="Liesack W."/>
        </authorList>
    </citation>
    <scope>NUCLEOTIDE SEQUENCE [LARGE SCALE GENOMIC DNA]</scope>
    <source>
        <strain evidence="3">DSM 22066 / NBRC 105507 / MRE50</strain>
    </source>
</reference>
<dbReference type="AlphaFoldDB" id="Q0W6V6"/>
<proteinExistence type="predicted"/>
<dbReference type="GeneID" id="5144403"/>
<feature type="transmembrane region" description="Helical" evidence="1">
    <location>
        <begin position="145"/>
        <end position="166"/>
    </location>
</feature>
<evidence type="ECO:0000313" key="3">
    <source>
        <dbReference type="Proteomes" id="UP000000663"/>
    </source>
</evidence>
<sequence length="174" mass="18642">MQENRAIAIRSGLSWGVALAFCELCFGIVVYILLPFIEDYLEMRSIDQLVPIATVYLAFLFLLIAVYFTCGMMTAKRLTQLPVKSLDIALTGAITGAAAELVRSVVAIPVNLAIILLFPAASAGAHPLLAALGNGAVRLVCGMPLFILFAAVVAGISAYLFSMIFFRPESLTPK</sequence>
<protein>
    <submittedName>
        <fullName evidence="2">Uncharacterized protein</fullName>
    </submittedName>
</protein>
<feature type="transmembrane region" description="Helical" evidence="1">
    <location>
        <begin position="12"/>
        <end position="37"/>
    </location>
</feature>